<dbReference type="RefSeq" id="WP_015830796.1">
    <property type="nucleotide sequence ID" value="NC_012969.1"/>
</dbReference>
<dbReference type="KEGG" id="mei:Msip34_2238"/>
<dbReference type="SUPFAM" id="SSF47616">
    <property type="entry name" value="GST C-terminal domain-like"/>
    <property type="match status" value="1"/>
</dbReference>
<dbReference type="CDD" id="cd03196">
    <property type="entry name" value="GST_C_5"/>
    <property type="match status" value="1"/>
</dbReference>
<dbReference type="Pfam" id="PF13417">
    <property type="entry name" value="GST_N_3"/>
    <property type="match status" value="1"/>
</dbReference>
<dbReference type="Proteomes" id="UP000002743">
    <property type="component" value="Chromosome"/>
</dbReference>
<dbReference type="Gene3D" id="3.40.30.10">
    <property type="entry name" value="Glutaredoxin"/>
    <property type="match status" value="1"/>
</dbReference>
<dbReference type="PROSITE" id="PS50404">
    <property type="entry name" value="GST_NTER"/>
    <property type="match status" value="1"/>
</dbReference>
<dbReference type="Gene3D" id="1.20.1050.10">
    <property type="match status" value="1"/>
</dbReference>
<dbReference type="SFLD" id="SFLDS00019">
    <property type="entry name" value="Glutathione_Transferase_(cytos"/>
    <property type="match status" value="1"/>
</dbReference>
<protein>
    <submittedName>
        <fullName evidence="3">Glutathione S-transferase domain protein</fullName>
    </submittedName>
</protein>
<dbReference type="InterPro" id="IPR050983">
    <property type="entry name" value="GST_Omega/HSP26"/>
</dbReference>
<dbReference type="STRING" id="582744.Msip34_2238"/>
<dbReference type="PANTHER" id="PTHR43968">
    <property type="match status" value="1"/>
</dbReference>
<dbReference type="InterPro" id="IPR004045">
    <property type="entry name" value="Glutathione_S-Trfase_N"/>
</dbReference>
<dbReference type="Pfam" id="PF13410">
    <property type="entry name" value="GST_C_2"/>
    <property type="match status" value="1"/>
</dbReference>
<dbReference type="PANTHER" id="PTHR43968:SF6">
    <property type="entry name" value="GLUTATHIONE S-TRANSFERASE OMEGA"/>
    <property type="match status" value="1"/>
</dbReference>
<accession>C6X9T9</accession>
<dbReference type="SUPFAM" id="SSF52833">
    <property type="entry name" value="Thioredoxin-like"/>
    <property type="match status" value="1"/>
</dbReference>
<keyword evidence="3" id="KW-0808">Transferase</keyword>
<reference evidence="3 4" key="2">
    <citation type="journal article" date="2011" name="J. Bacteriol.">
        <title>Genomes of three methylotrophs from a single niche uncover genetic and metabolic divergence of Methylophilaceae.</title>
        <authorList>
            <person name="Lapidus A."/>
            <person name="Clum A."/>
            <person name="Labutti K."/>
            <person name="Kaluzhnaya M.G."/>
            <person name="Lim S."/>
            <person name="Beck D.A."/>
            <person name="Glavina Del Rio T."/>
            <person name="Nolan M."/>
            <person name="Mavromatis K."/>
            <person name="Huntemann M."/>
            <person name="Lucas S."/>
            <person name="Lidstrom M.E."/>
            <person name="Ivanova N."/>
            <person name="Chistoserdova L."/>
        </authorList>
    </citation>
    <scope>NUCLEOTIDE SEQUENCE [LARGE SCALE GENOMIC DNA]</scope>
    <source>
        <strain evidence="3 4">SIP3-4</strain>
    </source>
</reference>
<dbReference type="AlphaFoldDB" id="C6X9T9"/>
<reference evidence="4" key="1">
    <citation type="submission" date="2009-07" db="EMBL/GenBank/DDBJ databases">
        <title>Complete sequence of chromosome of Methylovorus sp. SIP3-4.</title>
        <authorList>
            <person name="Lucas S."/>
            <person name="Copeland A."/>
            <person name="Lapidus A."/>
            <person name="Glavina del Rio T."/>
            <person name="Tice H."/>
            <person name="Bruce D."/>
            <person name="Goodwin L."/>
            <person name="Pitluck S."/>
            <person name="Clum A."/>
            <person name="Larimer F."/>
            <person name="Land M."/>
            <person name="Hauser L."/>
            <person name="Kyrpides N."/>
            <person name="Mikhailova N."/>
            <person name="Kayluzhnaya M."/>
            <person name="Chistoserdova L."/>
        </authorList>
    </citation>
    <scope>NUCLEOTIDE SEQUENCE [LARGE SCALE GENOMIC DNA]</scope>
    <source>
        <strain evidence="4">SIP3-4</strain>
    </source>
</reference>
<proteinExistence type="predicted"/>
<dbReference type="InterPro" id="IPR036249">
    <property type="entry name" value="Thioredoxin-like_sf"/>
</dbReference>
<dbReference type="InterPro" id="IPR010987">
    <property type="entry name" value="Glutathione-S-Trfase_C-like"/>
</dbReference>
<feature type="domain" description="GST N-terminal" evidence="1">
    <location>
        <begin position="2"/>
        <end position="81"/>
    </location>
</feature>
<dbReference type="eggNOG" id="COG0625">
    <property type="taxonomic scope" value="Bacteria"/>
</dbReference>
<dbReference type="PROSITE" id="PS51354">
    <property type="entry name" value="GLUTAREDOXIN_2"/>
    <property type="match status" value="1"/>
</dbReference>
<dbReference type="InterPro" id="IPR040079">
    <property type="entry name" value="Glutathione_S-Trfase"/>
</dbReference>
<gene>
    <name evidence="3" type="ordered locus">Msip34_2238</name>
</gene>
<dbReference type="GO" id="GO:0016740">
    <property type="term" value="F:transferase activity"/>
    <property type="evidence" value="ECO:0007669"/>
    <property type="project" value="UniProtKB-KW"/>
</dbReference>
<feature type="domain" description="GST C-terminal" evidence="2">
    <location>
        <begin position="72"/>
        <end position="204"/>
    </location>
</feature>
<dbReference type="HOGENOM" id="CLU_090620_0_0_4"/>
<sequence>MLLPVLYSYRRCPYAMRARMALRYAGIDVEIREISLRDKSQHLRQVSPKATVPVLILPDGHVIDQSLDIMQWALAQHDPEQWLGQSDAAMHALVKQNDEEFKRALDRYKYPDRYPEHPQSTYRADGERFLQLLESSLHQHGCLFGTSPTYADIAIFPFVRQFSMVEPDWFAVAPYPNLRNWLAQRIQSPLFTLIMDKYPTWQES</sequence>
<evidence type="ECO:0000259" key="2">
    <source>
        <dbReference type="PROSITE" id="PS50405"/>
    </source>
</evidence>
<dbReference type="PROSITE" id="PS50405">
    <property type="entry name" value="GST_CTER"/>
    <property type="match status" value="1"/>
</dbReference>
<dbReference type="GO" id="GO:0005737">
    <property type="term" value="C:cytoplasm"/>
    <property type="evidence" value="ECO:0007669"/>
    <property type="project" value="TreeGrafter"/>
</dbReference>
<evidence type="ECO:0000313" key="3">
    <source>
        <dbReference type="EMBL" id="ACT51480.1"/>
    </source>
</evidence>
<evidence type="ECO:0000313" key="4">
    <source>
        <dbReference type="Proteomes" id="UP000002743"/>
    </source>
</evidence>
<organism evidence="3 4">
    <name type="scientific">Methylovorus glucosotrophus (strain SIP3-4)</name>
    <dbReference type="NCBI Taxonomy" id="582744"/>
    <lineage>
        <taxon>Bacteria</taxon>
        <taxon>Pseudomonadati</taxon>
        <taxon>Pseudomonadota</taxon>
        <taxon>Betaproteobacteria</taxon>
        <taxon>Nitrosomonadales</taxon>
        <taxon>Methylophilaceae</taxon>
        <taxon>Methylovorus</taxon>
    </lineage>
</organism>
<dbReference type="InterPro" id="IPR036282">
    <property type="entry name" value="Glutathione-S-Trfase_C_sf"/>
</dbReference>
<evidence type="ECO:0000259" key="1">
    <source>
        <dbReference type="PROSITE" id="PS50404"/>
    </source>
</evidence>
<dbReference type="EMBL" id="CP001674">
    <property type="protein sequence ID" value="ACT51480.1"/>
    <property type="molecule type" value="Genomic_DNA"/>
</dbReference>
<name>C6X9T9_METGS</name>
<keyword evidence="4" id="KW-1185">Reference proteome</keyword>